<evidence type="ECO:0000313" key="3">
    <source>
        <dbReference type="Proteomes" id="UP000268048"/>
    </source>
</evidence>
<proteinExistence type="predicted"/>
<dbReference type="RefSeq" id="WP_124319131.1">
    <property type="nucleotide sequence ID" value="NZ_CP027753.1"/>
</dbReference>
<sequence>MSFYRSKPFWIAIAIFSPLLLVASYYGFKLMTSKFKTDFGNGVVIYADDYVKTGRWVFDCEYSRLISREPLTAPIAELEGTGKLTISDMYSLKETDREQAKVAIRAITGIDGWYKKLRYLYSGLDENSDLNSHVFDLLARHDGRQWALKVRQRINYQGKSSFRITAEPYDPETYVDYGKALQAAAKSCPAPQ</sequence>
<feature type="transmembrane region" description="Helical" evidence="1">
    <location>
        <begin position="9"/>
        <end position="28"/>
    </location>
</feature>
<keyword evidence="1" id="KW-1133">Transmembrane helix</keyword>
<gene>
    <name evidence="2" type="ORF">C4K04_0900</name>
</gene>
<reference evidence="2 3" key="1">
    <citation type="submission" date="2018-03" db="EMBL/GenBank/DDBJ databases">
        <title>Diversity of phytobeneficial traits revealed by whole-genome analysis of worldwide-isolated phenazine-producing Pseudomonas spp.</title>
        <authorList>
            <person name="Biessy A."/>
            <person name="Novinscak A."/>
            <person name="Blom J."/>
            <person name="Leger G."/>
            <person name="Thomashow L.S."/>
            <person name="Cazorla F.M."/>
            <person name="Josic D."/>
            <person name="Filion M."/>
        </authorList>
    </citation>
    <scope>NUCLEOTIDE SEQUENCE [LARGE SCALE GENOMIC DNA]</scope>
    <source>
        <strain evidence="2 3">B25</strain>
    </source>
</reference>
<organism evidence="2 3">
    <name type="scientific">Pseudomonas chlororaphis</name>
    <dbReference type="NCBI Taxonomy" id="587753"/>
    <lineage>
        <taxon>Bacteria</taxon>
        <taxon>Pseudomonadati</taxon>
        <taxon>Pseudomonadota</taxon>
        <taxon>Gammaproteobacteria</taxon>
        <taxon>Pseudomonadales</taxon>
        <taxon>Pseudomonadaceae</taxon>
        <taxon>Pseudomonas</taxon>
    </lineage>
</organism>
<evidence type="ECO:0000256" key="1">
    <source>
        <dbReference type="SAM" id="Phobius"/>
    </source>
</evidence>
<protein>
    <submittedName>
        <fullName evidence="2">Uncharacterized protein</fullName>
    </submittedName>
</protein>
<accession>A0A3G7TJM9</accession>
<evidence type="ECO:0000313" key="2">
    <source>
        <dbReference type="EMBL" id="AZE46592.1"/>
    </source>
</evidence>
<keyword evidence="1" id="KW-0812">Transmembrane</keyword>
<keyword evidence="1" id="KW-0472">Membrane</keyword>
<name>A0A3G7TJM9_9PSED</name>
<dbReference type="Proteomes" id="UP000268048">
    <property type="component" value="Chromosome"/>
</dbReference>
<dbReference type="AlphaFoldDB" id="A0A3G7TJM9"/>
<dbReference type="EMBL" id="CP027753">
    <property type="protein sequence ID" value="AZE46592.1"/>
    <property type="molecule type" value="Genomic_DNA"/>
</dbReference>